<dbReference type="SMART" id="SM00963">
    <property type="entry name" value="SRP54_N"/>
    <property type="match status" value="1"/>
</dbReference>
<dbReference type="OrthoDB" id="9804720at2"/>
<dbReference type="InterPro" id="IPR003593">
    <property type="entry name" value="AAA+_ATPase"/>
</dbReference>
<dbReference type="Gene3D" id="1.20.120.140">
    <property type="entry name" value="Signal recognition particle SRP54, nucleotide-binding domain"/>
    <property type="match status" value="1"/>
</dbReference>
<keyword evidence="5 9" id="KW-0342">GTP-binding</keyword>
<evidence type="ECO:0000256" key="5">
    <source>
        <dbReference type="ARBA" id="ARBA00023134"/>
    </source>
</evidence>
<dbReference type="Proteomes" id="UP000188276">
    <property type="component" value="Unassembled WGS sequence"/>
</dbReference>
<dbReference type="InterPro" id="IPR027417">
    <property type="entry name" value="P-loop_NTPase"/>
</dbReference>
<dbReference type="Pfam" id="PF02978">
    <property type="entry name" value="SRP_SPB"/>
    <property type="match status" value="1"/>
</dbReference>
<keyword evidence="9" id="KW-0963">Cytoplasm</keyword>
<comment type="catalytic activity">
    <reaction evidence="8 9">
        <text>GTP + H2O = GDP + phosphate + H(+)</text>
        <dbReference type="Rhea" id="RHEA:19669"/>
        <dbReference type="ChEBI" id="CHEBI:15377"/>
        <dbReference type="ChEBI" id="CHEBI:15378"/>
        <dbReference type="ChEBI" id="CHEBI:37565"/>
        <dbReference type="ChEBI" id="CHEBI:43474"/>
        <dbReference type="ChEBI" id="CHEBI:58189"/>
        <dbReference type="EC" id="3.6.5.4"/>
    </reaction>
</comment>
<keyword evidence="3 9" id="KW-0378">Hydrolase</keyword>
<dbReference type="STRING" id="1123498.VR7878_01430"/>
<dbReference type="Pfam" id="PF02881">
    <property type="entry name" value="SRP54_N"/>
    <property type="match status" value="1"/>
</dbReference>
<comment type="subunit">
    <text evidence="9">Part of the signal recognition particle protein translocation system, which is composed of SRP and FtsY. SRP is a ribonucleoprotein composed of Ffh and a 4.5S RNA molecule.</text>
</comment>
<dbReference type="SMART" id="SM00382">
    <property type="entry name" value="AAA"/>
    <property type="match status" value="1"/>
</dbReference>
<dbReference type="RefSeq" id="WP_077334788.1">
    <property type="nucleotide sequence ID" value="NZ_FULE01000018.1"/>
</dbReference>
<evidence type="ECO:0000256" key="8">
    <source>
        <dbReference type="ARBA" id="ARBA00048027"/>
    </source>
</evidence>
<reference evidence="12" key="1">
    <citation type="submission" date="2017-02" db="EMBL/GenBank/DDBJ databases">
        <authorList>
            <person name="Rodrigo-Torres L."/>
            <person name="Arahal R.D."/>
            <person name="Lucena T."/>
        </authorList>
    </citation>
    <scope>NUCLEOTIDE SEQUENCE [LARGE SCALE GENOMIC DNA]</scope>
    <source>
        <strain evidence="12">CECT 7878</strain>
    </source>
</reference>
<dbReference type="GO" id="GO:0008312">
    <property type="term" value="F:7S RNA binding"/>
    <property type="evidence" value="ECO:0007669"/>
    <property type="project" value="InterPro"/>
</dbReference>
<dbReference type="GO" id="GO:0006614">
    <property type="term" value="P:SRP-dependent cotranslational protein targeting to membrane"/>
    <property type="evidence" value="ECO:0007669"/>
    <property type="project" value="InterPro"/>
</dbReference>
<evidence type="ECO:0000256" key="3">
    <source>
        <dbReference type="ARBA" id="ARBA00022801"/>
    </source>
</evidence>
<dbReference type="CDD" id="cd18539">
    <property type="entry name" value="SRP_G"/>
    <property type="match status" value="1"/>
</dbReference>
<feature type="binding site" evidence="9">
    <location>
        <begin position="190"/>
        <end position="194"/>
    </location>
    <ligand>
        <name>GTP</name>
        <dbReference type="ChEBI" id="CHEBI:37565"/>
    </ligand>
</feature>
<dbReference type="Pfam" id="PF00448">
    <property type="entry name" value="SRP54"/>
    <property type="match status" value="1"/>
</dbReference>
<evidence type="ECO:0000256" key="9">
    <source>
        <dbReference type="HAMAP-Rule" id="MF_00306"/>
    </source>
</evidence>
<dbReference type="GO" id="GO:0003924">
    <property type="term" value="F:GTPase activity"/>
    <property type="evidence" value="ECO:0007669"/>
    <property type="project" value="UniProtKB-UniRule"/>
</dbReference>
<dbReference type="HAMAP" id="MF_00306">
    <property type="entry name" value="SRP54"/>
    <property type="match status" value="1"/>
</dbReference>
<dbReference type="Gene3D" id="3.40.50.300">
    <property type="entry name" value="P-loop containing nucleotide triphosphate hydrolases"/>
    <property type="match status" value="1"/>
</dbReference>
<comment type="domain">
    <text evidence="9">Composed of three domains: the N-terminal N domain, which is responsible for interactions with the ribosome, the central G domain, which binds GTP, and the C-terminal M domain, which binds the RNA and the signal sequence of the RNC.</text>
</comment>
<dbReference type="InterPro" id="IPR004780">
    <property type="entry name" value="SRP"/>
</dbReference>
<evidence type="ECO:0000256" key="1">
    <source>
        <dbReference type="ARBA" id="ARBA00005450"/>
    </source>
</evidence>
<dbReference type="PROSITE" id="PS00300">
    <property type="entry name" value="SRP54"/>
    <property type="match status" value="1"/>
</dbReference>
<dbReference type="InterPro" id="IPR013822">
    <property type="entry name" value="Signal_recog_particl_SRP54_hlx"/>
</dbReference>
<keyword evidence="12" id="KW-1185">Reference proteome</keyword>
<dbReference type="PANTHER" id="PTHR11564:SF5">
    <property type="entry name" value="SIGNAL RECOGNITION PARTICLE SUBUNIT SRP54"/>
    <property type="match status" value="1"/>
</dbReference>
<evidence type="ECO:0000259" key="10">
    <source>
        <dbReference type="PROSITE" id="PS00300"/>
    </source>
</evidence>
<comment type="similarity">
    <text evidence="1 9">Belongs to the GTP-binding SRP family. SRP54 subfamily.</text>
</comment>
<dbReference type="InterPro" id="IPR036891">
    <property type="entry name" value="Signal_recog_part_SRP54_M_sf"/>
</dbReference>
<feature type="domain" description="SRP54-type proteins GTP-binding" evidence="10">
    <location>
        <begin position="269"/>
        <end position="282"/>
    </location>
</feature>
<dbReference type="Gene3D" id="1.10.260.30">
    <property type="entry name" value="Signal recognition particle, SRP54 subunit, M-domain"/>
    <property type="match status" value="1"/>
</dbReference>
<comment type="function">
    <text evidence="9">Involved in targeting and insertion of nascent membrane proteins into the cytoplasmic membrane. Binds to the hydrophobic signal sequence of the ribosome-nascent chain (RNC) as it emerges from the ribosomes. The SRP-RNC complex is then targeted to the cytoplasmic membrane where it interacts with the SRP receptor FtsY. Interaction with FtsY leads to the transfer of the RNC complex to the Sec translocase for insertion into the membrane, the hydrolysis of GTP by both Ffh and FtsY, and the dissociation of the SRP-FtsY complex into the individual components.</text>
</comment>
<feature type="binding site" evidence="9">
    <location>
        <begin position="248"/>
        <end position="251"/>
    </location>
    <ligand>
        <name>GTP</name>
        <dbReference type="ChEBI" id="CHEBI:37565"/>
    </ligand>
</feature>
<dbReference type="FunFam" id="3.40.50.300:FF:000022">
    <property type="entry name" value="Signal recognition particle 54 kDa subunit"/>
    <property type="match status" value="1"/>
</dbReference>
<dbReference type="PANTHER" id="PTHR11564">
    <property type="entry name" value="SIGNAL RECOGNITION PARTICLE 54K PROTEIN SRP54"/>
    <property type="match status" value="1"/>
</dbReference>
<dbReference type="EC" id="3.6.5.4" evidence="9"/>
<evidence type="ECO:0000256" key="7">
    <source>
        <dbReference type="ARBA" id="ARBA00023274"/>
    </source>
</evidence>
<gene>
    <name evidence="9 11" type="primary">ffh</name>
    <name evidence="11" type="ORF">VR7878_01430</name>
</gene>
<feature type="binding site" evidence="9">
    <location>
        <begin position="107"/>
        <end position="114"/>
    </location>
    <ligand>
        <name>GTP</name>
        <dbReference type="ChEBI" id="CHEBI:37565"/>
    </ligand>
</feature>
<dbReference type="InterPro" id="IPR042101">
    <property type="entry name" value="SRP54_N_sf"/>
</dbReference>
<dbReference type="GO" id="GO:0005525">
    <property type="term" value="F:GTP binding"/>
    <property type="evidence" value="ECO:0007669"/>
    <property type="project" value="UniProtKB-UniRule"/>
</dbReference>
<comment type="subcellular location">
    <subcellularLocation>
        <location evidence="9">Cytoplasm</location>
    </subcellularLocation>
    <text evidence="9">The SRP-RNC complex is targeted to the cytoplasmic membrane.</text>
</comment>
<keyword evidence="4 9" id="KW-0694">RNA-binding</keyword>
<dbReference type="SMART" id="SM00962">
    <property type="entry name" value="SRP54"/>
    <property type="match status" value="1"/>
</dbReference>
<name>A0A1R4LGR8_VIBR1</name>
<dbReference type="SUPFAM" id="SSF47446">
    <property type="entry name" value="Signal peptide-binding domain"/>
    <property type="match status" value="1"/>
</dbReference>
<dbReference type="InterPro" id="IPR000897">
    <property type="entry name" value="SRP54_GTPase_dom"/>
</dbReference>
<dbReference type="InterPro" id="IPR022941">
    <property type="entry name" value="SRP54"/>
</dbReference>
<keyword evidence="6 9" id="KW-0733">Signal recognition particle</keyword>
<evidence type="ECO:0000256" key="2">
    <source>
        <dbReference type="ARBA" id="ARBA00022741"/>
    </source>
</evidence>
<keyword evidence="2 9" id="KW-0547">Nucleotide-binding</keyword>
<dbReference type="EMBL" id="FULE01000018">
    <property type="protein sequence ID" value="SJN55766.1"/>
    <property type="molecule type" value="Genomic_DNA"/>
</dbReference>
<dbReference type="InterPro" id="IPR004125">
    <property type="entry name" value="Signal_recog_particle_SRP54_M"/>
</dbReference>
<dbReference type="AlphaFoldDB" id="A0A1R4LGR8"/>
<protein>
    <recommendedName>
        <fullName evidence="9">Signal recognition particle protein</fullName>
        <ecNumber evidence="9">3.6.5.4</ecNumber>
    </recommendedName>
    <alternativeName>
        <fullName evidence="9">Fifty-four homolog</fullName>
    </alternativeName>
</protein>
<evidence type="ECO:0000256" key="6">
    <source>
        <dbReference type="ARBA" id="ARBA00023135"/>
    </source>
</evidence>
<dbReference type="GO" id="GO:0048500">
    <property type="term" value="C:signal recognition particle"/>
    <property type="evidence" value="ECO:0007669"/>
    <property type="project" value="UniProtKB-UniRule"/>
</dbReference>
<evidence type="ECO:0000313" key="12">
    <source>
        <dbReference type="Proteomes" id="UP000188276"/>
    </source>
</evidence>
<evidence type="ECO:0000313" key="11">
    <source>
        <dbReference type="EMBL" id="SJN55766.1"/>
    </source>
</evidence>
<proteinExistence type="inferred from homology"/>
<dbReference type="NCBIfam" id="TIGR00959">
    <property type="entry name" value="ffh"/>
    <property type="match status" value="1"/>
</dbReference>
<sequence length="456" mass="49940">MFENLTDRLSKTLKNISGKGRLTEENIKETLREVRMALLEADVALPVIREFVNRVKEGAVGVEVSKSLTPGQEFIKIVQTELEAVMGASNEALNLAAQPPAVVLMAGLQGAGKTTSVGKLSKLLKERDKKKVLVVSADVYRPAAIKQLETLASDIGVDFFPSSADQKPIDIALAAIDQARKKFYDVLIVDTAGRLAIDEQMMSEIQDLHRAVNPVETLFVVDAMTGQDAANTAKAFGDALPLTGVILTKVDGDARGGAALSVRHVTGKPIKFLGVGEKTDALEPFHPDRVASRILGMGDVLSLIEDLQRNVDQEKAQKLAQKFKEKKGFDLEDFREQLGQMQNMGGMMGMLDKLPGMANMKDGIKDKVDDRMFKQMEAIISSMTMKERQHPDVIKGSRKKRIAAGSGTQVQDVNRLLKQFTQMQKMMKKMQKGGMKGMMRNMQGMMGGGGFNPFGR</sequence>
<accession>A0A1R4LGR8</accession>
<evidence type="ECO:0000256" key="4">
    <source>
        <dbReference type="ARBA" id="ARBA00022884"/>
    </source>
</evidence>
<dbReference type="SUPFAM" id="SSF52540">
    <property type="entry name" value="P-loop containing nucleoside triphosphate hydrolases"/>
    <property type="match status" value="1"/>
</dbReference>
<keyword evidence="7 9" id="KW-0687">Ribonucleoprotein</keyword>
<organism evidence="11 12">
    <name type="scientific">Vibrio ruber (strain DSM 16370 / JCM 11486 / BCRC 17186 / CECT 7878 / LMG 23124 / VR1)</name>
    <dbReference type="NCBI Taxonomy" id="1123498"/>
    <lineage>
        <taxon>Bacteria</taxon>
        <taxon>Pseudomonadati</taxon>
        <taxon>Pseudomonadota</taxon>
        <taxon>Gammaproteobacteria</taxon>
        <taxon>Vibrionales</taxon>
        <taxon>Vibrionaceae</taxon>
        <taxon>Vibrio</taxon>
    </lineage>
</organism>